<accession>A0A318UHN3</accession>
<evidence type="ECO:0000313" key="1">
    <source>
        <dbReference type="EMBL" id="PYF74847.1"/>
    </source>
</evidence>
<evidence type="ECO:0000313" key="2">
    <source>
        <dbReference type="Proteomes" id="UP000248198"/>
    </source>
</evidence>
<reference evidence="1 2" key="1">
    <citation type="submission" date="2018-06" db="EMBL/GenBank/DDBJ databases">
        <title>Genomic Encyclopedia of Archaeal and Bacterial Type Strains, Phase II (KMG-II): from individual species to whole genera.</title>
        <authorList>
            <person name="Goeker M."/>
        </authorList>
    </citation>
    <scope>NUCLEOTIDE SEQUENCE [LARGE SCALE GENOMIC DNA]</scope>
    <source>
        <strain evidence="1 2">DSM 27372</strain>
    </source>
</reference>
<protein>
    <submittedName>
        <fullName evidence="1">Uncharacterized protein</fullName>
    </submittedName>
</protein>
<name>A0A318UHN3_9SPHI</name>
<dbReference type="AlphaFoldDB" id="A0A318UHN3"/>
<organism evidence="1 2">
    <name type="scientific">Pedobacter nutrimenti</name>
    <dbReference type="NCBI Taxonomy" id="1241337"/>
    <lineage>
        <taxon>Bacteria</taxon>
        <taxon>Pseudomonadati</taxon>
        <taxon>Bacteroidota</taxon>
        <taxon>Sphingobacteriia</taxon>
        <taxon>Sphingobacteriales</taxon>
        <taxon>Sphingobacteriaceae</taxon>
        <taxon>Pedobacter</taxon>
    </lineage>
</organism>
<sequence>MTDLISKENRGSELLAFGFPKNFVENIGNIPELASRVGNTDGAYFYLPTISNYKILENQTIVPIYDRGESFYVLASDHESKKIIHFELENDRIYTDYQQNWKLLLMDIMIEYFDSKIDDELSIEKFLYVGDKIGFEAAEKLFELRNLPIEEYNWKLEQEKQWRIEIAKELKIL</sequence>
<dbReference type="Proteomes" id="UP000248198">
    <property type="component" value="Unassembled WGS sequence"/>
</dbReference>
<dbReference type="RefSeq" id="WP_110829662.1">
    <property type="nucleotide sequence ID" value="NZ_QKLU01000003.1"/>
</dbReference>
<keyword evidence="2" id="KW-1185">Reference proteome</keyword>
<gene>
    <name evidence="1" type="ORF">B0O44_103293</name>
</gene>
<dbReference type="EMBL" id="QKLU01000003">
    <property type="protein sequence ID" value="PYF74847.1"/>
    <property type="molecule type" value="Genomic_DNA"/>
</dbReference>
<proteinExistence type="predicted"/>
<comment type="caution">
    <text evidence="1">The sequence shown here is derived from an EMBL/GenBank/DDBJ whole genome shotgun (WGS) entry which is preliminary data.</text>
</comment>
<dbReference type="OrthoDB" id="1161036at2"/>